<gene>
    <name evidence="4" type="ORF">PACLA_8A035600</name>
</gene>
<dbReference type="GO" id="GO:0031048">
    <property type="term" value="P:regulatory ncRNA-mediated heterochromatin formation"/>
    <property type="evidence" value="ECO:0007669"/>
    <property type="project" value="TreeGrafter"/>
</dbReference>
<dbReference type="AlphaFoldDB" id="A0A6S7HCM5"/>
<proteinExistence type="predicted"/>
<dbReference type="InterPro" id="IPR027417">
    <property type="entry name" value="P-loop_NTPase"/>
</dbReference>
<dbReference type="InterPro" id="IPR041677">
    <property type="entry name" value="DNA2/NAM7_AAA_11"/>
</dbReference>
<reference evidence="4" key="1">
    <citation type="submission" date="2020-04" db="EMBL/GenBank/DDBJ databases">
        <authorList>
            <person name="Alioto T."/>
            <person name="Alioto T."/>
            <person name="Gomez Garrido J."/>
        </authorList>
    </citation>
    <scope>NUCLEOTIDE SEQUENCE</scope>
    <source>
        <strain evidence="4">A484AB</strain>
    </source>
</reference>
<keyword evidence="5" id="KW-1185">Reference proteome</keyword>
<dbReference type="Gene3D" id="3.40.50.300">
    <property type="entry name" value="P-loop containing nucleotide triphosphate hydrolases"/>
    <property type="match status" value="2"/>
</dbReference>
<dbReference type="InterPro" id="IPR041679">
    <property type="entry name" value="DNA2/NAM7-like_C"/>
</dbReference>
<evidence type="ECO:0000313" key="5">
    <source>
        <dbReference type="Proteomes" id="UP001152795"/>
    </source>
</evidence>
<dbReference type="EMBL" id="CACRXK020003967">
    <property type="protein sequence ID" value="CAB4000947.1"/>
    <property type="molecule type" value="Genomic_DNA"/>
</dbReference>
<sequence>MGDDLDTSSTEDTDDNEPLTDDIKIPFLYKNDRESAEDVEEELNLWTLSDQERLNFICALQCKIVLEFSEAVNLYEENAKCHQDFLDDRTVNILEEYDVIGMTVTGAATRLHLLDQLKPCAVIVEEAAEIIEGQLISVLPPSIEHLVMLGDQEQLQPRVNCYKLTQKNLDCSMFERLINNKMPFQQLGKQCRMRDDIADLLRSLNIYKDLKTNKEKTCNNKPPDCIGASLYFVKHTAQEKQIKGSNSLYNQKEILLILDVAVHLMKNGYPPEYVTVLCPYRGQ</sequence>
<dbReference type="Pfam" id="PF13086">
    <property type="entry name" value="AAA_11"/>
    <property type="match status" value="1"/>
</dbReference>
<organism evidence="4 5">
    <name type="scientific">Paramuricea clavata</name>
    <name type="common">Red gorgonian</name>
    <name type="synonym">Violescent sea-whip</name>
    <dbReference type="NCBI Taxonomy" id="317549"/>
    <lineage>
        <taxon>Eukaryota</taxon>
        <taxon>Metazoa</taxon>
        <taxon>Cnidaria</taxon>
        <taxon>Anthozoa</taxon>
        <taxon>Octocorallia</taxon>
        <taxon>Malacalcyonacea</taxon>
        <taxon>Plexauridae</taxon>
        <taxon>Paramuricea</taxon>
    </lineage>
</organism>
<dbReference type="Proteomes" id="UP001152795">
    <property type="component" value="Unassembled WGS sequence"/>
</dbReference>
<feature type="domain" description="DNA2/NAM7 helicase-like C-terminal" evidence="3">
    <location>
        <begin position="169"/>
        <end position="283"/>
    </location>
</feature>
<feature type="domain" description="DNA2/NAM7 helicase helicase" evidence="2">
    <location>
        <begin position="88"/>
        <end position="159"/>
    </location>
</feature>
<evidence type="ECO:0000256" key="1">
    <source>
        <dbReference type="SAM" id="MobiDB-lite"/>
    </source>
</evidence>
<comment type="caution">
    <text evidence="4">The sequence shown here is derived from an EMBL/GenBank/DDBJ whole genome shotgun (WGS) entry which is preliminary data.</text>
</comment>
<dbReference type="OrthoDB" id="2423195at2759"/>
<protein>
    <submittedName>
        <fullName evidence="4">Uncharacterized protein</fullName>
    </submittedName>
</protein>
<feature type="region of interest" description="Disordered" evidence="1">
    <location>
        <begin position="1"/>
        <end position="21"/>
    </location>
</feature>
<dbReference type="Pfam" id="PF13087">
    <property type="entry name" value="AAA_12"/>
    <property type="match status" value="1"/>
</dbReference>
<dbReference type="GO" id="GO:0004386">
    <property type="term" value="F:helicase activity"/>
    <property type="evidence" value="ECO:0007669"/>
    <property type="project" value="InterPro"/>
</dbReference>
<evidence type="ECO:0000259" key="2">
    <source>
        <dbReference type="Pfam" id="PF13086"/>
    </source>
</evidence>
<accession>A0A6S7HCM5</accession>
<dbReference type="InterPro" id="IPR045055">
    <property type="entry name" value="DNA2/NAM7-like"/>
</dbReference>
<name>A0A6S7HCM5_PARCT</name>
<dbReference type="SUPFAM" id="SSF52540">
    <property type="entry name" value="P-loop containing nucleoside triphosphate hydrolases"/>
    <property type="match status" value="1"/>
</dbReference>
<feature type="non-terminal residue" evidence="4">
    <location>
        <position position="283"/>
    </location>
</feature>
<evidence type="ECO:0000259" key="3">
    <source>
        <dbReference type="Pfam" id="PF13087"/>
    </source>
</evidence>
<feature type="compositionally biased region" description="Acidic residues" evidence="1">
    <location>
        <begin position="1"/>
        <end position="20"/>
    </location>
</feature>
<dbReference type="PANTHER" id="PTHR10887">
    <property type="entry name" value="DNA2/NAM7 HELICASE FAMILY"/>
    <property type="match status" value="1"/>
</dbReference>
<dbReference type="PANTHER" id="PTHR10887:SF341">
    <property type="entry name" value="NFX1-TYPE ZINC FINGER-CONTAINING PROTEIN 1"/>
    <property type="match status" value="1"/>
</dbReference>
<dbReference type="GO" id="GO:0031380">
    <property type="term" value="C:nuclear RNA-directed RNA polymerase complex"/>
    <property type="evidence" value="ECO:0007669"/>
    <property type="project" value="TreeGrafter"/>
</dbReference>
<evidence type="ECO:0000313" key="4">
    <source>
        <dbReference type="EMBL" id="CAB4000947.1"/>
    </source>
</evidence>